<dbReference type="GeneID" id="18910028"/>
<evidence type="ECO:0000256" key="1">
    <source>
        <dbReference type="ARBA" id="ARBA00022553"/>
    </source>
</evidence>
<dbReference type="InParanoid" id="K5WKK0"/>
<dbReference type="KEGG" id="pco:PHACADRAFT_181664"/>
<dbReference type="AlphaFoldDB" id="K5WKK0"/>
<evidence type="ECO:0000256" key="4">
    <source>
        <dbReference type="ARBA" id="ARBA00022691"/>
    </source>
</evidence>
<evidence type="ECO:0000313" key="6">
    <source>
        <dbReference type="Proteomes" id="UP000008370"/>
    </source>
</evidence>
<proteinExistence type="predicted"/>
<dbReference type="Gene3D" id="3.40.50.150">
    <property type="entry name" value="Vaccinia Virus protein VP39"/>
    <property type="match status" value="1"/>
</dbReference>
<accession>K5WKK0</accession>
<dbReference type="OrthoDB" id="276151at2759"/>
<evidence type="ECO:0008006" key="7">
    <source>
        <dbReference type="Google" id="ProtNLM"/>
    </source>
</evidence>
<evidence type="ECO:0000313" key="5">
    <source>
        <dbReference type="EMBL" id="EKM59684.1"/>
    </source>
</evidence>
<protein>
    <recommendedName>
        <fullName evidence="7">Methyltransferase domain-containing protein</fullName>
    </recommendedName>
</protein>
<keyword evidence="4" id="KW-0949">S-adenosyl-L-methionine</keyword>
<sequence>MSATDDLSGSEIQAKLRAFVAADPLRGWDDAWKASITPWDAGDVQPPLRDLLGSRELKLPTTGRALVPGCGKGYDAPFIAATTGLDTLAVDISPTAVKLAEESLAQLNLPSAVKVSFELKDFFSLGSSEENYDLIYDYTKINLQPSLMILLRRFFVCIPLSCRTKWGQLMSRMVKPGGYLVTLIFPIDPPRSYGPPYYVRPEHYVEVLGDGWEKVVDEVSEVSSATHKGRERLVVWKKL</sequence>
<dbReference type="PANTHER" id="PTHR32183:SF6">
    <property type="entry name" value="CYSTEINE SULFINATE DESULFINASE_CYSTEINE DESULFURASE AND RELATED ENZYMES"/>
    <property type="match status" value="1"/>
</dbReference>
<dbReference type="GO" id="GO:0008757">
    <property type="term" value="F:S-adenosylmethionine-dependent methyltransferase activity"/>
    <property type="evidence" value="ECO:0007669"/>
    <property type="project" value="InterPro"/>
</dbReference>
<reference evidence="5 6" key="1">
    <citation type="journal article" date="2012" name="BMC Genomics">
        <title>Comparative genomics of the white-rot fungi, Phanerochaete carnosa and P. chrysosporium, to elucidate the genetic basis of the distinct wood types they colonize.</title>
        <authorList>
            <person name="Suzuki H."/>
            <person name="MacDonald J."/>
            <person name="Syed K."/>
            <person name="Salamov A."/>
            <person name="Hori C."/>
            <person name="Aerts A."/>
            <person name="Henrissat B."/>
            <person name="Wiebenga A."/>
            <person name="vanKuyk P.A."/>
            <person name="Barry K."/>
            <person name="Lindquist E."/>
            <person name="LaButti K."/>
            <person name="Lapidus A."/>
            <person name="Lucas S."/>
            <person name="Coutinho P."/>
            <person name="Gong Y."/>
            <person name="Samejima M."/>
            <person name="Mahadevan R."/>
            <person name="Abou-Zaid M."/>
            <person name="de Vries R.P."/>
            <person name="Igarashi K."/>
            <person name="Yadav J.S."/>
            <person name="Grigoriev I.V."/>
            <person name="Master E.R."/>
        </authorList>
    </citation>
    <scope>NUCLEOTIDE SEQUENCE [LARGE SCALE GENOMIC DNA]</scope>
    <source>
        <strain evidence="5 6">HHB-10118-sp</strain>
    </source>
</reference>
<dbReference type="Proteomes" id="UP000008370">
    <property type="component" value="Unassembled WGS sequence"/>
</dbReference>
<keyword evidence="6" id="KW-1185">Reference proteome</keyword>
<gene>
    <name evidence="5" type="ORF">PHACADRAFT_181664</name>
</gene>
<evidence type="ECO:0000256" key="3">
    <source>
        <dbReference type="ARBA" id="ARBA00022679"/>
    </source>
</evidence>
<dbReference type="CDD" id="cd02440">
    <property type="entry name" value="AdoMet_MTases"/>
    <property type="match status" value="1"/>
</dbReference>
<dbReference type="HOGENOM" id="CLU_056435_1_1_1"/>
<dbReference type="PROSITE" id="PS51585">
    <property type="entry name" value="SAM_MT_TPMT"/>
    <property type="match status" value="1"/>
</dbReference>
<keyword evidence="1" id="KW-0597">Phosphoprotein</keyword>
<dbReference type="InterPro" id="IPR029063">
    <property type="entry name" value="SAM-dependent_MTases_sf"/>
</dbReference>
<dbReference type="RefSeq" id="XP_007392242.1">
    <property type="nucleotide sequence ID" value="XM_007392180.1"/>
</dbReference>
<keyword evidence="2" id="KW-0489">Methyltransferase</keyword>
<dbReference type="PANTHER" id="PTHR32183">
    <property type="match status" value="1"/>
</dbReference>
<organism evidence="5 6">
    <name type="scientific">Phanerochaete carnosa (strain HHB-10118-sp)</name>
    <name type="common">White-rot fungus</name>
    <name type="synonym">Peniophora carnosa</name>
    <dbReference type="NCBI Taxonomy" id="650164"/>
    <lineage>
        <taxon>Eukaryota</taxon>
        <taxon>Fungi</taxon>
        <taxon>Dikarya</taxon>
        <taxon>Basidiomycota</taxon>
        <taxon>Agaricomycotina</taxon>
        <taxon>Agaricomycetes</taxon>
        <taxon>Polyporales</taxon>
        <taxon>Phanerochaetaceae</taxon>
        <taxon>Phanerochaete</taxon>
    </lineage>
</organism>
<evidence type="ECO:0000256" key="2">
    <source>
        <dbReference type="ARBA" id="ARBA00022603"/>
    </source>
</evidence>
<dbReference type="EMBL" id="JH930469">
    <property type="protein sequence ID" value="EKM59684.1"/>
    <property type="molecule type" value="Genomic_DNA"/>
</dbReference>
<dbReference type="InterPro" id="IPR008854">
    <property type="entry name" value="TPMT"/>
</dbReference>
<dbReference type="GO" id="GO:0032259">
    <property type="term" value="P:methylation"/>
    <property type="evidence" value="ECO:0007669"/>
    <property type="project" value="UniProtKB-KW"/>
</dbReference>
<dbReference type="Pfam" id="PF05724">
    <property type="entry name" value="TPMT"/>
    <property type="match status" value="1"/>
</dbReference>
<keyword evidence="3" id="KW-0808">Transferase</keyword>
<dbReference type="SUPFAM" id="SSF53335">
    <property type="entry name" value="S-adenosyl-L-methionine-dependent methyltransferases"/>
    <property type="match status" value="1"/>
</dbReference>
<name>K5WKK0_PHACS</name>